<dbReference type="EMBL" id="CH673025">
    <property type="protein sequence ID" value="KRT05794.1"/>
    <property type="molecule type" value="Genomic_DNA"/>
</dbReference>
<evidence type="ECO:0000313" key="2">
    <source>
        <dbReference type="EMBL" id="KRT05794.1"/>
    </source>
</evidence>
<dbReference type="AlphaFoldDB" id="A0A0R3NXH6"/>
<protein>
    <submittedName>
        <fullName evidence="2">Uncharacterized protein</fullName>
    </submittedName>
</protein>
<gene>
    <name evidence="2" type="primary">Dpse\GA32068</name>
    <name evidence="2" type="ORF">Dpse_GA32068</name>
</gene>
<accession>A0A0R3NXH6</accession>
<name>A0A0R3NXH6_DROPS</name>
<reference evidence="2" key="2">
    <citation type="journal article" date="2007" name="Nature">
        <title>Evolution of genes and genomes on the Drosophila phylogeny.</title>
        <authorList>
            <consortium name="Drosophila 12 Genomes Consortium"/>
            <person name="Clark A.G."/>
            <person name="Eisen M.B."/>
            <person name="Smith D.R."/>
            <person name="Bergman C.M."/>
            <person name="Oliver B."/>
            <person name="Markow T.A."/>
            <person name="Kaufman T.C."/>
            <person name="Kellis M."/>
            <person name="Gelbart W."/>
            <person name="Iyer V.N."/>
            <person name="Pollard D.A."/>
            <person name="Sackton T.B."/>
            <person name="Larracuente A.M."/>
            <person name="Singh N.D."/>
            <person name="Abad J.P."/>
            <person name="Abt D.N."/>
            <person name="Adryan B."/>
            <person name="Aguade M."/>
            <person name="Akashi H."/>
            <person name="Anderson W.W."/>
            <person name="Aquadro C.F."/>
            <person name="Ardell D.H."/>
            <person name="Arguello R."/>
            <person name="Artieri C.G."/>
            <person name="Barbash D.A."/>
            <person name="Barker D."/>
            <person name="Barsanti P."/>
            <person name="Batterham P."/>
            <person name="Batzoglou S."/>
            <person name="Begun D."/>
            <person name="Bhutkar A."/>
            <person name="Blanco E."/>
            <person name="Bosak S.A."/>
            <person name="Bradley R.K."/>
            <person name="Brand A.D."/>
            <person name="Brent M.R."/>
            <person name="Brooks A.N."/>
            <person name="Brown R.H."/>
            <person name="Butlin R.K."/>
            <person name="Caggese C."/>
            <person name="Calvi B.R."/>
            <person name="Bernardo de Carvalho A."/>
            <person name="Caspi A."/>
            <person name="Castrezana S."/>
            <person name="Celniker S.E."/>
            <person name="Chang J.L."/>
            <person name="Chapple C."/>
            <person name="Chatterji S."/>
            <person name="Chinwalla A."/>
            <person name="Civetta A."/>
            <person name="Clifton S.W."/>
            <person name="Comeron J.M."/>
            <person name="Costello J.C."/>
            <person name="Coyne J.A."/>
            <person name="Daub J."/>
            <person name="David R.G."/>
            <person name="Delcher A.L."/>
            <person name="Delehaunty K."/>
            <person name="Do C.B."/>
            <person name="Ebling H."/>
            <person name="Edwards K."/>
            <person name="Eickbush T."/>
            <person name="Evans J.D."/>
            <person name="Filipski A."/>
            <person name="Findeiss S."/>
            <person name="Freyhult E."/>
            <person name="Fulton L."/>
            <person name="Fulton R."/>
            <person name="Garcia A.C."/>
            <person name="Gardiner A."/>
            <person name="Garfield D.A."/>
            <person name="Garvin B.E."/>
            <person name="Gibson G."/>
            <person name="Gilbert D."/>
            <person name="Gnerre S."/>
            <person name="Godfrey J."/>
            <person name="Good R."/>
            <person name="Gotea V."/>
            <person name="Gravely B."/>
            <person name="Greenberg A.J."/>
            <person name="Griffiths-Jones S."/>
            <person name="Gross S."/>
            <person name="Guigo R."/>
            <person name="Gustafson E.A."/>
            <person name="Haerty W."/>
            <person name="Hahn M.W."/>
            <person name="Halligan D.L."/>
            <person name="Halpern A.L."/>
            <person name="Halter G.M."/>
            <person name="Han M.V."/>
            <person name="Heger A."/>
            <person name="Hillier L."/>
            <person name="Hinrichs A.S."/>
            <person name="Holmes I."/>
            <person name="Hoskins R.A."/>
            <person name="Hubisz M.J."/>
            <person name="Hultmark D."/>
            <person name="Huntley M.A."/>
            <person name="Jaffe D.B."/>
            <person name="Jagadeeshan S."/>
            <person name="Jeck W.R."/>
            <person name="Johnson J."/>
            <person name="Jones C.D."/>
            <person name="Jordan W.C."/>
            <person name="Karpen G.H."/>
            <person name="Kataoka E."/>
            <person name="Keightley P.D."/>
            <person name="Kheradpour P."/>
            <person name="Kirkness E.F."/>
            <person name="Koerich L.B."/>
            <person name="Kristiansen K."/>
            <person name="Kudrna D."/>
            <person name="Kulathinal R.J."/>
            <person name="Kumar S."/>
            <person name="Kwok R."/>
            <person name="Lander E."/>
            <person name="Langley C.H."/>
            <person name="Lapoint R."/>
            <person name="Lazzaro B.P."/>
            <person name="Lee S.J."/>
            <person name="Levesque L."/>
            <person name="Li R."/>
            <person name="Lin C.F."/>
            <person name="Lin M.F."/>
            <person name="Lindblad-Toh K."/>
            <person name="Llopart A."/>
            <person name="Long M."/>
            <person name="Low L."/>
            <person name="Lozovsky E."/>
            <person name="Lu J."/>
            <person name="Luo M."/>
            <person name="Machado C.A."/>
            <person name="Makalowski W."/>
            <person name="Marzo M."/>
            <person name="Matsuda M."/>
            <person name="Matzkin L."/>
            <person name="McAllister B."/>
            <person name="McBride C.S."/>
            <person name="McKernan B."/>
            <person name="McKernan K."/>
            <person name="Mendez-Lago M."/>
            <person name="Minx P."/>
            <person name="Mollenhauer M.U."/>
            <person name="Montooth K."/>
            <person name="Mount S.M."/>
            <person name="Mu X."/>
            <person name="Myers E."/>
            <person name="Negre B."/>
            <person name="Newfeld S."/>
            <person name="Nielsen R."/>
            <person name="Noor M.A."/>
            <person name="O'Grady P."/>
            <person name="Pachter L."/>
            <person name="Papaceit M."/>
            <person name="Parisi M.J."/>
            <person name="Parisi M."/>
            <person name="Parts L."/>
            <person name="Pedersen J.S."/>
            <person name="Pesole G."/>
            <person name="Phillippy A.M."/>
            <person name="Ponting C.P."/>
            <person name="Pop M."/>
            <person name="Porcelli D."/>
            <person name="Powell J.R."/>
            <person name="Prohaska S."/>
            <person name="Pruitt K."/>
            <person name="Puig M."/>
            <person name="Quesneville H."/>
            <person name="Ram K.R."/>
            <person name="Rand D."/>
            <person name="Rasmussen M.D."/>
            <person name="Reed L.K."/>
            <person name="Reenan R."/>
            <person name="Reily A."/>
            <person name="Remington K.A."/>
            <person name="Rieger T.T."/>
            <person name="Ritchie M.G."/>
            <person name="Robin C."/>
            <person name="Rogers Y.H."/>
            <person name="Rohde C."/>
            <person name="Rozas J."/>
            <person name="Rubenfield M.J."/>
            <person name="Ruiz A."/>
            <person name="Russo S."/>
            <person name="Salzberg S.L."/>
            <person name="Sanchez-Gracia A."/>
            <person name="Saranga D.J."/>
            <person name="Sato H."/>
            <person name="Schaeffer S.W."/>
            <person name="Schatz M.C."/>
            <person name="Schlenke T."/>
            <person name="Schwartz R."/>
            <person name="Segarra C."/>
            <person name="Singh R.S."/>
            <person name="Sirot L."/>
            <person name="Sirota M."/>
            <person name="Sisneros N.B."/>
            <person name="Smith C.D."/>
            <person name="Smith T.F."/>
            <person name="Spieth J."/>
            <person name="Stage D.E."/>
            <person name="Stark A."/>
            <person name="Stephan W."/>
            <person name="Strausberg R.L."/>
            <person name="Strempel S."/>
            <person name="Sturgill D."/>
            <person name="Sutton G."/>
            <person name="Sutton G.G."/>
            <person name="Tao W."/>
            <person name="Teichmann S."/>
            <person name="Tobari Y.N."/>
            <person name="Tomimura Y."/>
            <person name="Tsolas J.M."/>
            <person name="Valente V.L."/>
            <person name="Venter E."/>
            <person name="Venter J.C."/>
            <person name="Vicario S."/>
            <person name="Vieira F.G."/>
            <person name="Vilella A.J."/>
            <person name="Villasante A."/>
            <person name="Walenz B."/>
            <person name="Wang J."/>
            <person name="Wasserman M."/>
            <person name="Watts T."/>
            <person name="Wilson D."/>
            <person name="Wilson R.K."/>
            <person name="Wing R.A."/>
            <person name="Wolfner M.F."/>
            <person name="Wong A."/>
            <person name="Wong G.K."/>
            <person name="Wu C.I."/>
            <person name="Wu G."/>
            <person name="Yamamoto D."/>
            <person name="Yang H.P."/>
            <person name="Yang S.P."/>
            <person name="Yorke J.A."/>
            <person name="Yoshida K."/>
            <person name="Zdobnov E."/>
            <person name="Zhang P."/>
            <person name="Zhang Y."/>
            <person name="Zimin A.V."/>
            <person name="Baldwin J."/>
            <person name="Abdouelleil A."/>
            <person name="Abdulkadir J."/>
            <person name="Abebe A."/>
            <person name="Abera B."/>
            <person name="Abreu J."/>
            <person name="Acer S.C."/>
            <person name="Aftuck L."/>
            <person name="Alexander A."/>
            <person name="An P."/>
            <person name="Anderson E."/>
            <person name="Anderson S."/>
            <person name="Arachi H."/>
            <person name="Azer M."/>
            <person name="Bachantsang P."/>
            <person name="Barry A."/>
            <person name="Bayul T."/>
            <person name="Berlin A."/>
            <person name="Bessette D."/>
            <person name="Bloom T."/>
            <person name="Blye J."/>
            <person name="Boguslavskiy L."/>
            <person name="Bonnet C."/>
            <person name="Boukhgalter B."/>
            <person name="Bourzgui I."/>
            <person name="Brown A."/>
            <person name="Cahill P."/>
            <person name="Channer S."/>
            <person name="Cheshatsang Y."/>
            <person name="Chuda L."/>
            <person name="Citroen M."/>
            <person name="Collymore A."/>
            <person name="Cooke P."/>
            <person name="Costello M."/>
            <person name="D'Aco K."/>
            <person name="Daza R."/>
            <person name="De Haan G."/>
            <person name="DeGray S."/>
            <person name="DeMaso C."/>
            <person name="Dhargay N."/>
            <person name="Dooley K."/>
            <person name="Dooley E."/>
            <person name="Doricent M."/>
            <person name="Dorje P."/>
            <person name="Dorjee K."/>
            <person name="Dupes A."/>
            <person name="Elong R."/>
            <person name="Falk J."/>
            <person name="Farina A."/>
            <person name="Faro S."/>
            <person name="Ferguson D."/>
            <person name="Fisher S."/>
            <person name="Foley C.D."/>
            <person name="Franke A."/>
            <person name="Friedrich D."/>
            <person name="Gadbois L."/>
            <person name="Gearin G."/>
            <person name="Gearin C.R."/>
            <person name="Giannoukos G."/>
            <person name="Goode T."/>
            <person name="Graham J."/>
            <person name="Grandbois E."/>
            <person name="Grewal S."/>
            <person name="Gyaltsen K."/>
            <person name="Hafez N."/>
            <person name="Hagos B."/>
            <person name="Hall J."/>
            <person name="Henson C."/>
            <person name="Hollinger A."/>
            <person name="Honan T."/>
            <person name="Huard M.D."/>
            <person name="Hughes L."/>
            <person name="Hurhula B."/>
            <person name="Husby M.E."/>
            <person name="Kamat A."/>
            <person name="Kanga B."/>
            <person name="Kashin S."/>
            <person name="Khazanovich D."/>
            <person name="Kisner P."/>
            <person name="Lance K."/>
            <person name="Lara M."/>
            <person name="Lee W."/>
            <person name="Lennon N."/>
            <person name="Letendre F."/>
            <person name="LeVine R."/>
            <person name="Lipovsky A."/>
            <person name="Liu X."/>
            <person name="Liu J."/>
            <person name="Liu S."/>
            <person name="Lokyitsang T."/>
            <person name="Lokyitsang Y."/>
            <person name="Lubonja R."/>
            <person name="Lui A."/>
            <person name="MacDonald P."/>
            <person name="Magnisalis V."/>
            <person name="Maru K."/>
            <person name="Matthews C."/>
            <person name="McCusker W."/>
            <person name="McDonough S."/>
            <person name="Mehta T."/>
            <person name="Meldrim J."/>
            <person name="Meneus L."/>
            <person name="Mihai O."/>
            <person name="Mihalev A."/>
            <person name="Mihova T."/>
            <person name="Mittelman R."/>
            <person name="Mlenga V."/>
            <person name="Montmayeur A."/>
            <person name="Mulrain L."/>
            <person name="Navidi A."/>
            <person name="Naylor J."/>
            <person name="Negash T."/>
            <person name="Nguyen T."/>
            <person name="Nguyen N."/>
            <person name="Nicol R."/>
            <person name="Norbu C."/>
            <person name="Norbu N."/>
            <person name="Novod N."/>
            <person name="O'Neill B."/>
            <person name="Osman S."/>
            <person name="Markiewicz E."/>
            <person name="Oyono O.L."/>
            <person name="Patti C."/>
            <person name="Phunkhang P."/>
            <person name="Pierre F."/>
            <person name="Priest M."/>
            <person name="Raghuraman S."/>
            <person name="Rege F."/>
            <person name="Reyes R."/>
            <person name="Rise C."/>
            <person name="Rogov P."/>
            <person name="Ross K."/>
            <person name="Ryan E."/>
            <person name="Settipalli S."/>
            <person name="Shea T."/>
            <person name="Sherpa N."/>
            <person name="Shi L."/>
            <person name="Shih D."/>
            <person name="Sparrow T."/>
            <person name="Spaulding J."/>
            <person name="Stalker J."/>
            <person name="Stange-Thomann N."/>
            <person name="Stavropoulos S."/>
            <person name="Stone C."/>
            <person name="Strader C."/>
            <person name="Tesfaye S."/>
            <person name="Thomson T."/>
            <person name="Thoulutsang Y."/>
            <person name="Thoulutsang D."/>
            <person name="Topham K."/>
            <person name="Topping I."/>
            <person name="Tsamla T."/>
            <person name="Vassiliev H."/>
            <person name="Vo A."/>
            <person name="Wangchuk T."/>
            <person name="Wangdi T."/>
            <person name="Weiand M."/>
            <person name="Wilkinson J."/>
            <person name="Wilson A."/>
            <person name="Yadav S."/>
            <person name="Young G."/>
            <person name="Yu Q."/>
            <person name="Zembek L."/>
            <person name="Zhong D."/>
            <person name="Zimmer A."/>
            <person name="Zwirko Z."/>
            <person name="Jaffe D.B."/>
            <person name="Alvarez P."/>
            <person name="Brockman W."/>
            <person name="Butler J."/>
            <person name="Chin C."/>
            <person name="Gnerre S."/>
            <person name="Grabherr M."/>
            <person name="Kleber M."/>
            <person name="Mauceli E."/>
            <person name="MacCallum I."/>
        </authorList>
    </citation>
    <scope>NUCLEOTIDE SEQUENCE [LARGE SCALE GENOMIC DNA]</scope>
    <source>
        <strain evidence="2">MV2-25</strain>
    </source>
</reference>
<proteinExistence type="predicted"/>
<evidence type="ECO:0000256" key="1">
    <source>
        <dbReference type="SAM" id="MobiDB-lite"/>
    </source>
</evidence>
<organism evidence="2">
    <name type="scientific">Drosophila pseudoobscura pseudoobscura</name>
    <name type="common">Fruit fly</name>
    <dbReference type="NCBI Taxonomy" id="46245"/>
    <lineage>
        <taxon>Eukaryota</taxon>
        <taxon>Metazoa</taxon>
        <taxon>Ecdysozoa</taxon>
        <taxon>Arthropoda</taxon>
        <taxon>Hexapoda</taxon>
        <taxon>Insecta</taxon>
        <taxon>Pterygota</taxon>
        <taxon>Neoptera</taxon>
        <taxon>Endopterygota</taxon>
        <taxon>Diptera</taxon>
        <taxon>Brachycera</taxon>
        <taxon>Muscomorpha</taxon>
        <taxon>Ephydroidea</taxon>
        <taxon>Drosophilidae</taxon>
        <taxon>Drosophila</taxon>
        <taxon>Sophophora</taxon>
    </lineage>
</organism>
<dbReference type="Bgee" id="FBgn0272475">
    <property type="expression patterns" value="Expressed in female reproductive system and 2 other cell types or tissues"/>
</dbReference>
<sequence>MSESLYKDQELEQQRRQIKRWALSLRRRTYAPYALPQTESRTPRRSPIPARPNRIPAGQKRTPFKSPKLASRRHPSTWPSTTISRTSAMATKAGATRTTRL</sequence>
<reference evidence="2" key="4">
    <citation type="submission" date="2015-11" db="EMBL/GenBank/DDBJ databases">
        <authorList>
            <consortium name="FlyBase"/>
        </authorList>
    </citation>
    <scope>NUCLEOTIDE SEQUENCE</scope>
    <source>
        <strain evidence="2">MV2-25</strain>
    </source>
</reference>
<feature type="region of interest" description="Disordered" evidence="1">
    <location>
        <begin position="32"/>
        <end position="101"/>
    </location>
</feature>
<feature type="compositionally biased region" description="Polar residues" evidence="1">
    <location>
        <begin position="77"/>
        <end position="89"/>
    </location>
</feature>
<reference evidence="2" key="1">
    <citation type="journal article" date="2005" name="Genome Res.">
        <title>Comparative genome sequencing of Drosophila pseudoobscura: chromosomal, gene, and cis-element evolution.</title>
        <authorList>
            <person name="Richards S."/>
            <person name="Liu Y."/>
            <person name="Bettencourt B.R."/>
            <person name="Hradecky P."/>
            <person name="Letovsky S."/>
            <person name="Nielsen R."/>
            <person name="Thornton K."/>
            <person name="Hubisz M.J."/>
            <person name="Chen R."/>
            <person name="Meisel R.P."/>
            <person name="Couronne O."/>
            <person name="Hua S."/>
            <person name="Smith M.A."/>
            <person name="Zhang P."/>
            <person name="Liu J."/>
            <person name="Bussemaker H.J."/>
            <person name="van Batenburg M.F."/>
            <person name="Howells S.L."/>
            <person name="Scherer S.E."/>
            <person name="Sodergren E."/>
            <person name="Matthews B.B."/>
            <person name="Crosby M.A."/>
            <person name="Schroeder A.J."/>
            <person name="Ortiz-Barrientos D."/>
            <person name="Rives C.M."/>
            <person name="Metzker M.L."/>
            <person name="Muzny D.M."/>
            <person name="Scott G."/>
            <person name="Steffen D."/>
            <person name="Wheeler D.A."/>
            <person name="Worley K.C."/>
            <person name="Havlak P."/>
            <person name="Durbin K.J."/>
            <person name="Egan A."/>
            <person name="Gill R."/>
            <person name="Hume J."/>
            <person name="Morgan M.B."/>
            <person name="Miner G."/>
            <person name="Hamilton C."/>
            <person name="Huang Y."/>
            <person name="Waldron L."/>
            <person name="Verduzco D."/>
            <person name="Clerc-Blankenburg K.P."/>
            <person name="Dubchak I."/>
            <person name="Noor M.A."/>
            <person name="Anderson W."/>
            <person name="White K.P."/>
            <person name="Clark A.G."/>
            <person name="Schaeffer S.W."/>
            <person name="Gelbart W."/>
            <person name="Weinstock G.M."/>
            <person name="Gibbs R.A."/>
        </authorList>
    </citation>
    <scope>NUCLEOTIDE SEQUENCE [LARGE SCALE GENOMIC DNA]</scope>
    <source>
        <strain evidence="2">MV2-25</strain>
    </source>
</reference>
<reference evidence="2" key="3">
    <citation type="journal article" date="2012" name="PLoS ONE">
        <title>Mind the gap: upgrading genomes with Pacific Biosciences RS long-read sequencing technology.</title>
        <authorList>
            <person name="English A.C."/>
            <person name="Richards S."/>
            <person name="Han Y."/>
            <person name="Wang M."/>
            <person name="Vee V."/>
            <person name="Qu J."/>
            <person name="Qin X."/>
            <person name="Muzny D.M."/>
            <person name="Reid J.G."/>
            <person name="Worley K.C."/>
            <person name="Gibbs R.A."/>
        </authorList>
    </citation>
    <scope>NUCLEOTIDE SEQUENCE</scope>
    <source>
        <strain evidence="2">MV2-25</strain>
    </source>
</reference>